<proteinExistence type="predicted"/>
<dbReference type="Gene3D" id="3.40.50.300">
    <property type="entry name" value="P-loop containing nucleotide triphosphate hydrolases"/>
    <property type="match status" value="1"/>
</dbReference>
<name>A0A366M5V1_9ACTN</name>
<sequence length="255" mass="27023">MAIFTLMSPGGSPGVTTTGLAVTHAWDRRALLAECDPKGGSVLQGFLAGRTDGLKGGLLELALAIAHDPDASVLWEYVISLDQEVRRWLLLPGLRDPRHVVQIESAWDAVIDVIKSAAGEDTDVVIDIGQIGRPDTPLRLIAASQLAVMVLRPTLRQVADARPRLDALGRYVGTSVPVTLCLIGAGDYAPVEVSQALYGLPVIATMPFEPRLAAVLSDGRPAPRAARMAHLLNGAQRLAASMRKAANEPHKAVAS</sequence>
<keyword evidence="2" id="KW-1185">Reference proteome</keyword>
<evidence type="ECO:0000313" key="2">
    <source>
        <dbReference type="Proteomes" id="UP000253303"/>
    </source>
</evidence>
<accession>A0A366M5V1</accession>
<protein>
    <submittedName>
        <fullName evidence="1">ParA family protein</fullName>
    </submittedName>
</protein>
<gene>
    <name evidence="1" type="ORF">DP939_00170</name>
</gene>
<dbReference type="InterPro" id="IPR027417">
    <property type="entry name" value="P-loop_NTPase"/>
</dbReference>
<comment type="caution">
    <text evidence="1">The sequence shown here is derived from an EMBL/GenBank/DDBJ whole genome shotgun (WGS) entry which is preliminary data.</text>
</comment>
<dbReference type="SUPFAM" id="SSF52540">
    <property type="entry name" value="P-loop containing nucleoside triphosphate hydrolases"/>
    <property type="match status" value="1"/>
</dbReference>
<dbReference type="Proteomes" id="UP000253303">
    <property type="component" value="Unassembled WGS sequence"/>
</dbReference>
<evidence type="ECO:0000313" key="1">
    <source>
        <dbReference type="EMBL" id="RBQ21193.1"/>
    </source>
</evidence>
<dbReference type="OrthoDB" id="5243870at2"/>
<dbReference type="EMBL" id="QMEY01000001">
    <property type="protein sequence ID" value="RBQ21193.1"/>
    <property type="molecule type" value="Genomic_DNA"/>
</dbReference>
<dbReference type="AlphaFoldDB" id="A0A366M5V1"/>
<organism evidence="1 2">
    <name type="scientific">Spongiactinospora rosea</name>
    <dbReference type="NCBI Taxonomy" id="2248750"/>
    <lineage>
        <taxon>Bacteria</taxon>
        <taxon>Bacillati</taxon>
        <taxon>Actinomycetota</taxon>
        <taxon>Actinomycetes</taxon>
        <taxon>Streptosporangiales</taxon>
        <taxon>Streptosporangiaceae</taxon>
        <taxon>Spongiactinospora</taxon>
    </lineage>
</organism>
<dbReference type="RefSeq" id="WP_113977400.1">
    <property type="nucleotide sequence ID" value="NZ_QMEY01000001.1"/>
</dbReference>
<reference evidence="1 2" key="1">
    <citation type="submission" date="2018-06" db="EMBL/GenBank/DDBJ databases">
        <title>Sphaerisporangium craniellae sp. nov., isolated from a marine sponge in the South China Sea.</title>
        <authorList>
            <person name="Li L."/>
        </authorList>
    </citation>
    <scope>NUCLEOTIDE SEQUENCE [LARGE SCALE GENOMIC DNA]</scope>
    <source>
        <strain evidence="1 2">LHW63015</strain>
    </source>
</reference>